<proteinExistence type="predicted"/>
<evidence type="ECO:0000313" key="3">
    <source>
        <dbReference type="Proteomes" id="UP000509510"/>
    </source>
</evidence>
<dbReference type="RefSeq" id="XP_035346023.1">
    <property type="nucleotide sequence ID" value="XM_035490130.1"/>
</dbReference>
<dbReference type="KEGG" id="trg:TRUGW13939_06988"/>
<dbReference type="OrthoDB" id="1577640at2759"/>
<dbReference type="Pfam" id="PF17111">
    <property type="entry name" value="PigL_N"/>
    <property type="match status" value="1"/>
</dbReference>
<name>A0A7H8R1B9_TALRU</name>
<sequence length="336" mass="37688">MQRPVTGGFPARQIYWEMFTACDMVSQLSWSSTTAKRCDEMLSAQAQPAFGIAIGCTRARKYVAKPGCGVSLLPRISIWPSAWSDGSRSSWTHCQHHHPGGWDISEQQTAVRIHRRLSDRLADTERSPWRELSTVQWLLEALKNKLRRIDYQTLAEGMRICLQDFKPSMEACSKACYEFRGKVAHITSHSTEDQISWRDKARLQFEEKGITAFKHRIGSHKSTINIALGLLTFLSSDQNRETLQELQNNITTAMSEISGQMEGLDIGIQSLSSAAISGHYGAVVDTLEAMKLFVVLTTGKSGLVSKMSAHNEGRQALFDKVREGGESELVKEFFRD</sequence>
<accession>A0A7H8R1B9</accession>
<dbReference type="Proteomes" id="UP000509510">
    <property type="component" value="Chromosome IV"/>
</dbReference>
<dbReference type="AlphaFoldDB" id="A0A7H8R1B9"/>
<dbReference type="InterPro" id="IPR031348">
    <property type="entry name" value="PigL_N"/>
</dbReference>
<protein>
    <recommendedName>
        <fullName evidence="1">Azaphilone pigments biosynthesis cluster protein L N-terminal domain-containing protein</fullName>
    </recommendedName>
</protein>
<dbReference type="EMBL" id="CP055901">
    <property type="protein sequence ID" value="QKX59846.1"/>
    <property type="molecule type" value="Genomic_DNA"/>
</dbReference>
<organism evidence="2 3">
    <name type="scientific">Talaromyces rugulosus</name>
    <name type="common">Penicillium rugulosum</name>
    <dbReference type="NCBI Taxonomy" id="121627"/>
    <lineage>
        <taxon>Eukaryota</taxon>
        <taxon>Fungi</taxon>
        <taxon>Dikarya</taxon>
        <taxon>Ascomycota</taxon>
        <taxon>Pezizomycotina</taxon>
        <taxon>Eurotiomycetes</taxon>
        <taxon>Eurotiomycetidae</taxon>
        <taxon>Eurotiales</taxon>
        <taxon>Trichocomaceae</taxon>
        <taxon>Talaromyces</taxon>
        <taxon>Talaromyces sect. Islandici</taxon>
    </lineage>
</organism>
<reference evidence="3" key="1">
    <citation type="submission" date="2020-06" db="EMBL/GenBank/DDBJ databases">
        <title>A chromosome-scale genome assembly of Talaromyces rugulosus W13939.</title>
        <authorList>
            <person name="Wang B."/>
            <person name="Guo L."/>
            <person name="Ye K."/>
            <person name="Wang L."/>
        </authorList>
    </citation>
    <scope>NUCLEOTIDE SEQUENCE [LARGE SCALE GENOMIC DNA]</scope>
    <source>
        <strain evidence="3">W13939</strain>
    </source>
</reference>
<dbReference type="GeneID" id="55994481"/>
<feature type="domain" description="Azaphilone pigments biosynthesis cluster protein L N-terminal" evidence="1">
    <location>
        <begin position="130"/>
        <end position="273"/>
    </location>
</feature>
<keyword evidence="3" id="KW-1185">Reference proteome</keyword>
<gene>
    <name evidence="2" type="ORF">TRUGW13939_06988</name>
</gene>
<evidence type="ECO:0000259" key="1">
    <source>
        <dbReference type="Pfam" id="PF17111"/>
    </source>
</evidence>
<evidence type="ECO:0000313" key="2">
    <source>
        <dbReference type="EMBL" id="QKX59846.1"/>
    </source>
</evidence>